<evidence type="ECO:0000256" key="4">
    <source>
        <dbReference type="SAM" id="MobiDB-lite"/>
    </source>
</evidence>
<evidence type="ECO:0000256" key="3">
    <source>
        <dbReference type="ARBA" id="ARBA00023319"/>
    </source>
</evidence>
<dbReference type="InterPro" id="IPR036179">
    <property type="entry name" value="Ig-like_dom_sf"/>
</dbReference>
<protein>
    <recommendedName>
        <fullName evidence="7">Ig-like domain-containing protein</fullName>
    </recommendedName>
</protein>
<dbReference type="SUPFAM" id="SSF48726">
    <property type="entry name" value="Immunoglobulin"/>
    <property type="match status" value="1"/>
</dbReference>
<keyword evidence="3" id="KW-0393">Immunoglobulin domain</keyword>
<accession>A0A674K258</accession>
<evidence type="ECO:0000313" key="6">
    <source>
        <dbReference type="Proteomes" id="UP000472274"/>
    </source>
</evidence>
<dbReference type="InterPro" id="IPR050412">
    <property type="entry name" value="Ig-like_Receptors_ImmuneReg"/>
</dbReference>
<sequence length="199" mass="20316">PSLCFVSPSLTACLFVNPEGSLPKPSISVSPGGVIPVGGNVTIRCRHQRLGLRFLLYKAGVGNYPNYTDPAGSEAEFPITSARREHGGSYTCPLSDVAPSVTGGSFSLILSPGEVCAHRGGSWSRRWGGLGGPWLLGELVLQPGPGPGGSSVPCPDERDPDGGRAGGRGPSPGGHPRAGGCCWVSALQLGAGVRHPGQL</sequence>
<dbReference type="Gene3D" id="2.60.40.10">
    <property type="entry name" value="Immunoglobulins"/>
    <property type="match status" value="1"/>
</dbReference>
<reference evidence="5" key="1">
    <citation type="submission" date="2025-08" db="UniProtKB">
        <authorList>
            <consortium name="Ensembl"/>
        </authorList>
    </citation>
    <scope>IDENTIFICATION</scope>
</reference>
<dbReference type="PANTHER" id="PTHR11738">
    <property type="entry name" value="MHC CLASS I NK CELL RECEPTOR"/>
    <property type="match status" value="1"/>
</dbReference>
<name>A0A674K258_9SAUR</name>
<dbReference type="AlphaFoldDB" id="A0A674K258"/>
<dbReference type="Ensembl" id="ENSTMTT00000026333.1">
    <property type="protein sequence ID" value="ENSTMTP00000025419.1"/>
    <property type="gene ID" value="ENSTMTG00000018526.1"/>
</dbReference>
<dbReference type="PANTHER" id="PTHR11738:SF186">
    <property type="entry name" value="OSTEOCLAST-ASSOCIATED IMMUNOGLOBULIN-LIKE RECEPTOR"/>
    <property type="match status" value="1"/>
</dbReference>
<feature type="region of interest" description="Disordered" evidence="4">
    <location>
        <begin position="141"/>
        <end position="176"/>
    </location>
</feature>
<reference evidence="5" key="2">
    <citation type="submission" date="2025-09" db="UniProtKB">
        <authorList>
            <consortium name="Ensembl"/>
        </authorList>
    </citation>
    <scope>IDENTIFICATION</scope>
</reference>
<dbReference type="InParanoid" id="A0A674K258"/>
<feature type="compositionally biased region" description="Gly residues" evidence="4">
    <location>
        <begin position="163"/>
        <end position="172"/>
    </location>
</feature>
<proteinExistence type="predicted"/>
<dbReference type="FunFam" id="2.60.40.10:FF:000049">
    <property type="entry name" value="Leukocyte immunoglobulin-like receptor subfamily B member 1"/>
    <property type="match status" value="1"/>
</dbReference>
<evidence type="ECO:0000256" key="1">
    <source>
        <dbReference type="ARBA" id="ARBA00022729"/>
    </source>
</evidence>
<dbReference type="InterPro" id="IPR013783">
    <property type="entry name" value="Ig-like_fold"/>
</dbReference>
<evidence type="ECO:0008006" key="7">
    <source>
        <dbReference type="Google" id="ProtNLM"/>
    </source>
</evidence>
<dbReference type="GeneTree" id="ENSGT00990000204852"/>
<organism evidence="5 6">
    <name type="scientific">Terrapene triunguis</name>
    <name type="common">Three-toed box turtle</name>
    <dbReference type="NCBI Taxonomy" id="2587831"/>
    <lineage>
        <taxon>Eukaryota</taxon>
        <taxon>Metazoa</taxon>
        <taxon>Chordata</taxon>
        <taxon>Craniata</taxon>
        <taxon>Vertebrata</taxon>
        <taxon>Euteleostomi</taxon>
        <taxon>Archelosauria</taxon>
        <taxon>Testudinata</taxon>
        <taxon>Testudines</taxon>
        <taxon>Cryptodira</taxon>
        <taxon>Durocryptodira</taxon>
        <taxon>Testudinoidea</taxon>
        <taxon>Emydidae</taxon>
        <taxon>Terrapene</taxon>
    </lineage>
</organism>
<keyword evidence="6" id="KW-1185">Reference proteome</keyword>
<keyword evidence="1" id="KW-0732">Signal</keyword>
<evidence type="ECO:0000313" key="5">
    <source>
        <dbReference type="Ensembl" id="ENSTMTP00000025419.1"/>
    </source>
</evidence>
<dbReference type="Proteomes" id="UP000472274">
    <property type="component" value="Unplaced"/>
</dbReference>
<dbReference type="GO" id="GO:0002764">
    <property type="term" value="P:immune response-regulating signaling pathway"/>
    <property type="evidence" value="ECO:0007669"/>
    <property type="project" value="TreeGrafter"/>
</dbReference>
<evidence type="ECO:0000256" key="2">
    <source>
        <dbReference type="ARBA" id="ARBA00023157"/>
    </source>
</evidence>
<keyword evidence="2" id="KW-1015">Disulfide bond</keyword>